<dbReference type="PANTHER" id="PTHR45663:SF11">
    <property type="entry name" value="GEO12009P1"/>
    <property type="match status" value="1"/>
</dbReference>
<keyword evidence="3" id="KW-0813">Transport</keyword>
<dbReference type="PRINTS" id="PR00421">
    <property type="entry name" value="THIOREDOXIN"/>
</dbReference>
<dbReference type="CDD" id="cd02947">
    <property type="entry name" value="TRX_family"/>
    <property type="match status" value="1"/>
</dbReference>
<dbReference type="Pfam" id="PF00085">
    <property type="entry name" value="Thioredoxin"/>
    <property type="match status" value="1"/>
</dbReference>
<evidence type="ECO:0000256" key="7">
    <source>
        <dbReference type="NCBIfam" id="TIGR01068"/>
    </source>
</evidence>
<dbReference type="PANTHER" id="PTHR45663">
    <property type="entry name" value="GEO12009P1"/>
    <property type="match status" value="1"/>
</dbReference>
<accession>A0ABR7NTL0</accession>
<dbReference type="InterPro" id="IPR036249">
    <property type="entry name" value="Thioredoxin-like_sf"/>
</dbReference>
<name>A0ABR7NTL0_9FIRM</name>
<dbReference type="PIRSF" id="PIRSF000077">
    <property type="entry name" value="Thioredoxin"/>
    <property type="match status" value="1"/>
</dbReference>
<comment type="similarity">
    <text evidence="1 8">Belongs to the thioredoxin family.</text>
</comment>
<evidence type="ECO:0000256" key="4">
    <source>
        <dbReference type="ARBA" id="ARBA00022982"/>
    </source>
</evidence>
<comment type="caution">
    <text evidence="10">The sequence shown here is derived from an EMBL/GenBank/DDBJ whole genome shotgun (WGS) entry which is preliminary data.</text>
</comment>
<keyword evidence="5" id="KW-1015">Disulfide bond</keyword>
<evidence type="ECO:0000313" key="10">
    <source>
        <dbReference type="EMBL" id="MBC8599445.1"/>
    </source>
</evidence>
<evidence type="ECO:0000256" key="5">
    <source>
        <dbReference type="ARBA" id="ARBA00023157"/>
    </source>
</evidence>
<dbReference type="Proteomes" id="UP000647491">
    <property type="component" value="Unassembled WGS sequence"/>
</dbReference>
<evidence type="ECO:0000313" key="11">
    <source>
        <dbReference type="Proteomes" id="UP000647491"/>
    </source>
</evidence>
<feature type="domain" description="Thioredoxin" evidence="9">
    <location>
        <begin position="1"/>
        <end position="107"/>
    </location>
</feature>
<keyword evidence="4" id="KW-0249">Electron transport</keyword>
<dbReference type="PROSITE" id="PS51352">
    <property type="entry name" value="THIOREDOXIN_2"/>
    <property type="match status" value="1"/>
</dbReference>
<dbReference type="EMBL" id="JACRTJ010000019">
    <property type="protein sequence ID" value="MBC8599445.1"/>
    <property type="molecule type" value="Genomic_DNA"/>
</dbReference>
<keyword evidence="6" id="KW-0676">Redox-active center</keyword>
<evidence type="ECO:0000256" key="1">
    <source>
        <dbReference type="ARBA" id="ARBA00008987"/>
    </source>
</evidence>
<dbReference type="InterPro" id="IPR005746">
    <property type="entry name" value="Thioredoxin"/>
</dbReference>
<evidence type="ECO:0000256" key="8">
    <source>
        <dbReference type="PIRNR" id="PIRNR000077"/>
    </source>
</evidence>
<protein>
    <recommendedName>
        <fullName evidence="2 7">Thioredoxin</fullName>
    </recommendedName>
</protein>
<keyword evidence="11" id="KW-1185">Reference proteome</keyword>
<dbReference type="Gene3D" id="3.40.30.10">
    <property type="entry name" value="Glutaredoxin"/>
    <property type="match status" value="1"/>
</dbReference>
<dbReference type="InterPro" id="IPR017937">
    <property type="entry name" value="Thioredoxin_CS"/>
</dbReference>
<dbReference type="InterPro" id="IPR013766">
    <property type="entry name" value="Thioredoxin_domain"/>
</dbReference>
<evidence type="ECO:0000256" key="3">
    <source>
        <dbReference type="ARBA" id="ARBA00022448"/>
    </source>
</evidence>
<proteinExistence type="inferred from homology"/>
<dbReference type="SUPFAM" id="SSF52833">
    <property type="entry name" value="Thioredoxin-like"/>
    <property type="match status" value="1"/>
</dbReference>
<gene>
    <name evidence="10" type="primary">trxA</name>
    <name evidence="10" type="ORF">H8708_09450</name>
</gene>
<sequence length="107" mass="11845">MHMEKMFTAADFDTEVLGSDKPVLVDFFATWCGPCKMMAPAVEKLAEEYEGRAVIGKLDVEESMDIAGRYGVMNVPTLILFKDGRAVERKVGLQSASDLRKLLDSVL</sequence>
<organism evidence="10 11">
    <name type="scientific">Enterocloster hominis</name>
    <name type="common">ex Liu et al. 2021</name>
    <dbReference type="NCBI Taxonomy" id="2763663"/>
    <lineage>
        <taxon>Bacteria</taxon>
        <taxon>Bacillati</taxon>
        <taxon>Bacillota</taxon>
        <taxon>Clostridia</taxon>
        <taxon>Lachnospirales</taxon>
        <taxon>Lachnospiraceae</taxon>
        <taxon>Enterocloster</taxon>
    </lineage>
</organism>
<evidence type="ECO:0000256" key="6">
    <source>
        <dbReference type="ARBA" id="ARBA00023284"/>
    </source>
</evidence>
<dbReference type="PROSITE" id="PS00194">
    <property type="entry name" value="THIOREDOXIN_1"/>
    <property type="match status" value="1"/>
</dbReference>
<evidence type="ECO:0000259" key="9">
    <source>
        <dbReference type="PROSITE" id="PS51352"/>
    </source>
</evidence>
<evidence type="ECO:0000256" key="2">
    <source>
        <dbReference type="ARBA" id="ARBA00020570"/>
    </source>
</evidence>
<reference evidence="10 11" key="1">
    <citation type="submission" date="2020-08" db="EMBL/GenBank/DDBJ databases">
        <title>Genome public.</title>
        <authorList>
            <person name="Liu C."/>
            <person name="Sun Q."/>
        </authorList>
    </citation>
    <scope>NUCLEOTIDE SEQUENCE [LARGE SCALE GENOMIC DNA]</scope>
    <source>
        <strain evidence="10 11">BX10</strain>
    </source>
</reference>
<dbReference type="NCBIfam" id="TIGR01068">
    <property type="entry name" value="thioredoxin"/>
    <property type="match status" value="1"/>
</dbReference>